<dbReference type="AlphaFoldDB" id="A0A6V8NLA9"/>
<reference evidence="1 2" key="1">
    <citation type="journal article" date="2020" name="Front. Microbiol.">
        <title>Single-cell genomics of novel Actinobacteria with the Wood-Ljungdahl pathway discovered in a serpentinizing system.</title>
        <authorList>
            <person name="Merino N."/>
            <person name="Kawai M."/>
            <person name="Boyd E.S."/>
            <person name="Colman D.R."/>
            <person name="McGlynn S.E."/>
            <person name="Nealson K.H."/>
            <person name="Kurokawa K."/>
            <person name="Hongoh Y."/>
        </authorList>
    </citation>
    <scope>NUCLEOTIDE SEQUENCE [LARGE SCALE GENOMIC DNA]</scope>
    <source>
        <strain evidence="1 2">S03</strain>
    </source>
</reference>
<evidence type="ECO:0000313" key="1">
    <source>
        <dbReference type="EMBL" id="GFP20151.1"/>
    </source>
</evidence>
<proteinExistence type="predicted"/>
<feature type="non-terminal residue" evidence="1">
    <location>
        <position position="42"/>
    </location>
</feature>
<accession>A0A6V8NLA9</accession>
<evidence type="ECO:0000313" key="2">
    <source>
        <dbReference type="Proteomes" id="UP000574717"/>
    </source>
</evidence>
<protein>
    <submittedName>
        <fullName evidence="1">Uncharacterized protein</fullName>
    </submittedName>
</protein>
<comment type="caution">
    <text evidence="1">The sequence shown here is derived from an EMBL/GenBank/DDBJ whole genome shotgun (WGS) entry which is preliminary data.</text>
</comment>
<gene>
    <name evidence="1" type="ORF">HKBW3S03_01652</name>
</gene>
<organism evidence="1 2">
    <name type="scientific">Candidatus Hakubella thermalkaliphila</name>
    <dbReference type="NCBI Taxonomy" id="2754717"/>
    <lineage>
        <taxon>Bacteria</taxon>
        <taxon>Bacillati</taxon>
        <taxon>Actinomycetota</taxon>
        <taxon>Actinomycetota incertae sedis</taxon>
        <taxon>Candidatus Hakubellales</taxon>
        <taxon>Candidatus Hakubellaceae</taxon>
        <taxon>Candidatus Hakubella</taxon>
    </lineage>
</organism>
<dbReference type="Proteomes" id="UP000574717">
    <property type="component" value="Unassembled WGS sequence"/>
</dbReference>
<dbReference type="EMBL" id="BLRU01000271">
    <property type="protein sequence ID" value="GFP20151.1"/>
    <property type="molecule type" value="Genomic_DNA"/>
</dbReference>
<sequence length="42" mass="4578">MAAMVLPILHSIVAVLTSKTRGDGTREPLVLDILKQAYLTLK</sequence>
<name>A0A6V8NLA9_9ACTN</name>